<sequence>MELTVPINDIPDISCFIYRLFNYIEKLNSSKNRMHIIFGKQFTIYNFFLC</sequence>
<protein>
    <submittedName>
        <fullName evidence="1">Uncharacterized protein</fullName>
    </submittedName>
</protein>
<organism evidence="1 2">
    <name type="scientific">Acetobacter pasteurianus subsp. pasteurianus</name>
    <dbReference type="NCBI Taxonomy" id="481145"/>
    <lineage>
        <taxon>Bacteria</taxon>
        <taxon>Pseudomonadati</taxon>
        <taxon>Pseudomonadota</taxon>
        <taxon>Alphaproteobacteria</taxon>
        <taxon>Acetobacterales</taxon>
        <taxon>Acetobacteraceae</taxon>
        <taxon>Acetobacter</taxon>
    </lineage>
</organism>
<proteinExistence type="predicted"/>
<evidence type="ECO:0000313" key="1">
    <source>
        <dbReference type="EMBL" id="ARW49433.1"/>
    </source>
</evidence>
<geneLocation type="plasmid" evidence="2">
    <name>pap1342-3</name>
</geneLocation>
<dbReference type="AlphaFoldDB" id="A0A1Y0Y2K6"/>
<accession>A0A1Y0Y2K6</accession>
<evidence type="ECO:0000313" key="2">
    <source>
        <dbReference type="Proteomes" id="UP000196205"/>
    </source>
</evidence>
<gene>
    <name evidence="1" type="ORF">S1001342_03143</name>
</gene>
<dbReference type="EMBL" id="CP021512">
    <property type="protein sequence ID" value="ARW49433.1"/>
    <property type="molecule type" value="Genomic_DNA"/>
</dbReference>
<keyword evidence="1" id="KW-0614">Plasmid</keyword>
<name>A0A1Y0Y2K6_ACEPA</name>
<dbReference type="Proteomes" id="UP000196205">
    <property type="component" value="Plasmid pAP1342-3"/>
</dbReference>
<reference evidence="1 2" key="1">
    <citation type="submission" date="2017-05" db="EMBL/GenBank/DDBJ databases">
        <title>Genome sequence of Acetobacter pasteurianus subsp. pasteurianus strain SRCM101342.</title>
        <authorList>
            <person name="Cho S.H."/>
        </authorList>
    </citation>
    <scope>NUCLEOTIDE SEQUENCE [LARGE SCALE GENOMIC DNA]</scope>
    <source>
        <strain evidence="1 2">SRCM101342</strain>
        <plasmid evidence="2">pap1342-3</plasmid>
    </source>
</reference>